<dbReference type="PROSITE" id="PS00139">
    <property type="entry name" value="THIOL_PROTEASE_CYS"/>
    <property type="match status" value="1"/>
</dbReference>
<evidence type="ECO:0000259" key="11">
    <source>
        <dbReference type="SMART" id="SM00848"/>
    </source>
</evidence>
<evidence type="ECO:0000259" key="10">
    <source>
        <dbReference type="SMART" id="SM00645"/>
    </source>
</evidence>
<dbReference type="Gene3D" id="3.90.70.10">
    <property type="entry name" value="Cysteine proteinases"/>
    <property type="match status" value="1"/>
</dbReference>
<dbReference type="PROSITE" id="PS00640">
    <property type="entry name" value="THIOL_PROTEASE_ASN"/>
    <property type="match status" value="1"/>
</dbReference>
<dbReference type="InterPro" id="IPR038765">
    <property type="entry name" value="Papain-like_cys_pep_sf"/>
</dbReference>
<evidence type="ECO:0000256" key="2">
    <source>
        <dbReference type="ARBA" id="ARBA00022670"/>
    </source>
</evidence>
<evidence type="ECO:0000256" key="7">
    <source>
        <dbReference type="ARBA" id="ARBA00023157"/>
    </source>
</evidence>
<dbReference type="GO" id="GO:0051603">
    <property type="term" value="P:proteolysis involved in protein catabolic process"/>
    <property type="evidence" value="ECO:0000318"/>
    <property type="project" value="GO_Central"/>
</dbReference>
<protein>
    <submittedName>
        <fullName evidence="12">Uncharacterized protein</fullName>
    </submittedName>
</protein>
<keyword evidence="8" id="KW-0325">Glycoprotein</keyword>
<dbReference type="SMART" id="SM00645">
    <property type="entry name" value="Pept_C1"/>
    <property type="match status" value="1"/>
</dbReference>
<dbReference type="InterPro" id="IPR025660">
    <property type="entry name" value="Pept_his_AS"/>
</dbReference>
<keyword evidence="3 9" id="KW-0732">Signal</keyword>
<dbReference type="SMART" id="SM00848">
    <property type="entry name" value="Inhibitor_I29"/>
    <property type="match status" value="1"/>
</dbReference>
<evidence type="ECO:0000313" key="13">
    <source>
        <dbReference type="Proteomes" id="UP000054558"/>
    </source>
</evidence>
<dbReference type="PRINTS" id="PR00705">
    <property type="entry name" value="PAPAIN"/>
</dbReference>
<evidence type="ECO:0000256" key="6">
    <source>
        <dbReference type="ARBA" id="ARBA00023145"/>
    </source>
</evidence>
<evidence type="ECO:0000256" key="1">
    <source>
        <dbReference type="ARBA" id="ARBA00008455"/>
    </source>
</evidence>
<gene>
    <name evidence="12" type="ORF">KFL_000010120</name>
</gene>
<dbReference type="EMBL" id="DF236950">
    <property type="protein sequence ID" value="GAQ77563.1"/>
    <property type="molecule type" value="Genomic_DNA"/>
</dbReference>
<dbReference type="GO" id="GO:0005615">
    <property type="term" value="C:extracellular space"/>
    <property type="evidence" value="ECO:0000318"/>
    <property type="project" value="GO_Central"/>
</dbReference>
<dbReference type="InterPro" id="IPR000169">
    <property type="entry name" value="Pept_cys_AS"/>
</dbReference>
<evidence type="ECO:0000256" key="8">
    <source>
        <dbReference type="ARBA" id="ARBA00023180"/>
    </source>
</evidence>
<dbReference type="Proteomes" id="UP000054558">
    <property type="component" value="Unassembled WGS sequence"/>
</dbReference>
<evidence type="ECO:0000256" key="3">
    <source>
        <dbReference type="ARBA" id="ARBA00022729"/>
    </source>
</evidence>
<keyword evidence="5" id="KW-0788">Thiol protease</keyword>
<evidence type="ECO:0000313" key="12">
    <source>
        <dbReference type="EMBL" id="GAQ77563.1"/>
    </source>
</evidence>
<evidence type="ECO:0000256" key="9">
    <source>
        <dbReference type="SAM" id="SignalP"/>
    </source>
</evidence>
<keyword evidence="13" id="KW-1185">Reference proteome</keyword>
<feature type="domain" description="Cathepsin propeptide inhibitor" evidence="11">
    <location>
        <begin position="43"/>
        <end position="98"/>
    </location>
</feature>
<dbReference type="SUPFAM" id="SSF54001">
    <property type="entry name" value="Cysteine proteinases"/>
    <property type="match status" value="1"/>
</dbReference>
<dbReference type="STRING" id="105231.A0A0U9HT80"/>
<dbReference type="OMA" id="AKPPYWI"/>
<dbReference type="InterPro" id="IPR013128">
    <property type="entry name" value="Peptidase_C1A"/>
</dbReference>
<keyword evidence="7" id="KW-1015">Disulfide bond</keyword>
<dbReference type="PROSITE" id="PS00639">
    <property type="entry name" value="THIOL_PROTEASE_HIS"/>
    <property type="match status" value="1"/>
</dbReference>
<comment type="similarity">
    <text evidence="1">Belongs to the peptidase C1 family.</text>
</comment>
<evidence type="ECO:0000256" key="4">
    <source>
        <dbReference type="ARBA" id="ARBA00022801"/>
    </source>
</evidence>
<dbReference type="InterPro" id="IPR039417">
    <property type="entry name" value="Peptidase_C1A_papain-like"/>
</dbReference>
<dbReference type="InterPro" id="IPR000668">
    <property type="entry name" value="Peptidase_C1A_C"/>
</dbReference>
<dbReference type="InterPro" id="IPR013201">
    <property type="entry name" value="Prot_inhib_I29"/>
</dbReference>
<dbReference type="OrthoDB" id="10253408at2759"/>
<dbReference type="InterPro" id="IPR025661">
    <property type="entry name" value="Pept_asp_AS"/>
</dbReference>
<reference evidence="12 13" key="1">
    <citation type="journal article" date="2014" name="Nat. Commun.">
        <title>Klebsormidium flaccidum genome reveals primary factors for plant terrestrial adaptation.</title>
        <authorList>
            <person name="Hori K."/>
            <person name="Maruyama F."/>
            <person name="Fujisawa T."/>
            <person name="Togashi T."/>
            <person name="Yamamoto N."/>
            <person name="Seo M."/>
            <person name="Sato S."/>
            <person name="Yamada T."/>
            <person name="Mori H."/>
            <person name="Tajima N."/>
            <person name="Moriyama T."/>
            <person name="Ikeuchi M."/>
            <person name="Watanabe M."/>
            <person name="Wada H."/>
            <person name="Kobayashi K."/>
            <person name="Saito M."/>
            <person name="Masuda T."/>
            <person name="Sasaki-Sekimoto Y."/>
            <person name="Mashiguchi K."/>
            <person name="Awai K."/>
            <person name="Shimojima M."/>
            <person name="Masuda S."/>
            <person name="Iwai M."/>
            <person name="Nobusawa T."/>
            <person name="Narise T."/>
            <person name="Kondo S."/>
            <person name="Saito H."/>
            <person name="Sato R."/>
            <person name="Murakawa M."/>
            <person name="Ihara Y."/>
            <person name="Oshima-Yamada Y."/>
            <person name="Ohtaka K."/>
            <person name="Satoh M."/>
            <person name="Sonobe K."/>
            <person name="Ishii M."/>
            <person name="Ohtani R."/>
            <person name="Kanamori-Sato M."/>
            <person name="Honoki R."/>
            <person name="Miyazaki D."/>
            <person name="Mochizuki H."/>
            <person name="Umetsu J."/>
            <person name="Higashi K."/>
            <person name="Shibata D."/>
            <person name="Kamiya Y."/>
            <person name="Sato N."/>
            <person name="Nakamura Y."/>
            <person name="Tabata S."/>
            <person name="Ida S."/>
            <person name="Kurokawa K."/>
            <person name="Ohta H."/>
        </authorList>
    </citation>
    <scope>NUCLEOTIDE SEQUENCE [LARGE SCALE GENOMIC DNA]</scope>
    <source>
        <strain evidence="12 13">NIES-2285</strain>
    </source>
</reference>
<dbReference type="CDD" id="cd02248">
    <property type="entry name" value="Peptidase_C1A"/>
    <property type="match status" value="1"/>
</dbReference>
<sequence length="355" mass="38328">MAASSLLLLVTLLAAVSAASAWRPLFPIVQPSVDSLLGVEDKFGAFLVQYGKNYTGSQYLHRLKVFRDNLVKATLNQLNDPGAQHGITQFSDLTEEEFQHYYLGLASAHEPGESIPVAPPLPTGDLPETFDWRDRGAVTPVKNQGMCGSCWAFATTGAIEGAHYVKTGELVSLSEQELVDCDHECDPNFPEACDSGCSGGLPNNALEWIVDKGGLVSEADYPYSGQDGTCKLTDSLTIAAKVDNFSRVAVDEEQIAANLVKFGPLAIGINANYLQTYIGGVTCPLICNRHALNHGVVLVGYGVHGFTPIRLGFKPYWIVKNSWGPHWGEQGYFKICRGKGECGLNTMVSAVIKAE</sequence>
<dbReference type="PANTHER" id="PTHR12411">
    <property type="entry name" value="CYSTEINE PROTEASE FAMILY C1-RELATED"/>
    <property type="match status" value="1"/>
</dbReference>
<evidence type="ECO:0000256" key="5">
    <source>
        <dbReference type="ARBA" id="ARBA00022807"/>
    </source>
</evidence>
<feature type="domain" description="Peptidase C1A papain C-terminal" evidence="10">
    <location>
        <begin position="126"/>
        <end position="352"/>
    </location>
</feature>
<dbReference type="Pfam" id="PF00112">
    <property type="entry name" value="Peptidase_C1"/>
    <property type="match status" value="1"/>
</dbReference>
<keyword evidence="2" id="KW-0645">Protease</keyword>
<feature type="chain" id="PRO_5018532240" evidence="9">
    <location>
        <begin position="22"/>
        <end position="355"/>
    </location>
</feature>
<dbReference type="GO" id="GO:0004197">
    <property type="term" value="F:cysteine-type endopeptidase activity"/>
    <property type="evidence" value="ECO:0000318"/>
    <property type="project" value="GO_Central"/>
</dbReference>
<accession>A0A0U9HT80</accession>
<dbReference type="GO" id="GO:0005764">
    <property type="term" value="C:lysosome"/>
    <property type="evidence" value="ECO:0000318"/>
    <property type="project" value="GO_Central"/>
</dbReference>
<dbReference type="FunFam" id="3.90.70.10:FF:000057">
    <property type="entry name" value="Cysteine protease RD19A"/>
    <property type="match status" value="1"/>
</dbReference>
<keyword evidence="4" id="KW-0378">Hydrolase</keyword>
<dbReference type="Pfam" id="PF08246">
    <property type="entry name" value="Inhibitor_I29"/>
    <property type="match status" value="1"/>
</dbReference>
<dbReference type="AlphaFoldDB" id="A0A0U9HT80"/>
<feature type="signal peptide" evidence="9">
    <location>
        <begin position="1"/>
        <end position="21"/>
    </location>
</feature>
<organism evidence="12 13">
    <name type="scientific">Klebsormidium nitens</name>
    <name type="common">Green alga</name>
    <name type="synonym">Ulothrix nitens</name>
    <dbReference type="NCBI Taxonomy" id="105231"/>
    <lineage>
        <taxon>Eukaryota</taxon>
        <taxon>Viridiplantae</taxon>
        <taxon>Streptophyta</taxon>
        <taxon>Klebsormidiophyceae</taxon>
        <taxon>Klebsormidiales</taxon>
        <taxon>Klebsormidiaceae</taxon>
        <taxon>Klebsormidium</taxon>
    </lineage>
</organism>
<keyword evidence="6" id="KW-0865">Zymogen</keyword>
<name>A0A0U9HT80_KLENI</name>
<proteinExistence type="inferred from homology"/>